<evidence type="ECO:0000313" key="9">
    <source>
        <dbReference type="EMBL" id="QBN18720.1"/>
    </source>
</evidence>
<evidence type="ECO:0000256" key="4">
    <source>
        <dbReference type="ARBA" id="ARBA00022723"/>
    </source>
</evidence>
<dbReference type="InterPro" id="IPR052038">
    <property type="entry name" value="Type-VII_TA_antitoxin"/>
</dbReference>
<dbReference type="InterPro" id="IPR043519">
    <property type="entry name" value="NT_sf"/>
</dbReference>
<dbReference type="Gene3D" id="3.30.460.10">
    <property type="entry name" value="Beta Polymerase, domain 2"/>
    <property type="match status" value="1"/>
</dbReference>
<dbReference type="PANTHER" id="PTHR33571">
    <property type="entry name" value="SSL8005 PROTEIN"/>
    <property type="match status" value="1"/>
</dbReference>
<proteinExistence type="predicted"/>
<keyword evidence="7" id="KW-0460">Magnesium</keyword>
<evidence type="ECO:0000256" key="1">
    <source>
        <dbReference type="ARBA" id="ARBA00001946"/>
    </source>
</evidence>
<dbReference type="GO" id="GO:0005524">
    <property type="term" value="F:ATP binding"/>
    <property type="evidence" value="ECO:0007669"/>
    <property type="project" value="UniProtKB-KW"/>
</dbReference>
<gene>
    <name evidence="9" type="ORF">E1750_07855</name>
</gene>
<keyword evidence="3" id="KW-0548">Nucleotidyltransferase</keyword>
<dbReference type="GO" id="GO:0046872">
    <property type="term" value="F:metal ion binding"/>
    <property type="evidence" value="ECO:0007669"/>
    <property type="project" value="UniProtKB-KW"/>
</dbReference>
<evidence type="ECO:0000256" key="7">
    <source>
        <dbReference type="ARBA" id="ARBA00022842"/>
    </source>
</evidence>
<dbReference type="EMBL" id="CP037933">
    <property type="protein sequence ID" value="QBN18720.1"/>
    <property type="molecule type" value="Genomic_DNA"/>
</dbReference>
<dbReference type="RefSeq" id="WP_133276242.1">
    <property type="nucleotide sequence ID" value="NZ_CP037933.1"/>
</dbReference>
<dbReference type="KEGG" id="fnk:E1750_07855"/>
<dbReference type="GO" id="GO:0016779">
    <property type="term" value="F:nucleotidyltransferase activity"/>
    <property type="evidence" value="ECO:0007669"/>
    <property type="project" value="UniProtKB-KW"/>
</dbReference>
<keyword evidence="2 9" id="KW-0808">Transferase</keyword>
<dbReference type="CDD" id="cd05403">
    <property type="entry name" value="NT_KNTase_like"/>
    <property type="match status" value="1"/>
</dbReference>
<dbReference type="SUPFAM" id="SSF81301">
    <property type="entry name" value="Nucleotidyltransferase"/>
    <property type="match status" value="1"/>
</dbReference>
<dbReference type="Pfam" id="PF18765">
    <property type="entry name" value="Polbeta"/>
    <property type="match status" value="1"/>
</dbReference>
<organism evidence="9 10">
    <name type="scientific">Flavobacterium nackdongense</name>
    <dbReference type="NCBI Taxonomy" id="2547394"/>
    <lineage>
        <taxon>Bacteria</taxon>
        <taxon>Pseudomonadati</taxon>
        <taxon>Bacteroidota</taxon>
        <taxon>Flavobacteriia</taxon>
        <taxon>Flavobacteriales</taxon>
        <taxon>Flavobacteriaceae</taxon>
        <taxon>Flavobacterium</taxon>
    </lineage>
</organism>
<evidence type="ECO:0000256" key="5">
    <source>
        <dbReference type="ARBA" id="ARBA00022741"/>
    </source>
</evidence>
<evidence type="ECO:0000256" key="2">
    <source>
        <dbReference type="ARBA" id="ARBA00022679"/>
    </source>
</evidence>
<reference evidence="10" key="1">
    <citation type="submission" date="2019-03" db="EMBL/GenBank/DDBJ databases">
        <title>Flavobacterium sp.</title>
        <authorList>
            <person name="Kim H."/>
        </authorList>
    </citation>
    <scope>NUCLEOTIDE SEQUENCE [LARGE SCALE GENOMIC DNA]</scope>
    <source>
        <strain evidence="10">GS13</strain>
    </source>
</reference>
<protein>
    <submittedName>
        <fullName evidence="9">Nucleotidyltransferase domain-containing protein</fullName>
    </submittedName>
</protein>
<dbReference type="AlphaFoldDB" id="A0A4P6YE64"/>
<dbReference type="Proteomes" id="UP000291124">
    <property type="component" value="Chromosome"/>
</dbReference>
<dbReference type="InterPro" id="IPR041633">
    <property type="entry name" value="Polbeta"/>
</dbReference>
<evidence type="ECO:0000313" key="10">
    <source>
        <dbReference type="Proteomes" id="UP000291124"/>
    </source>
</evidence>
<dbReference type="PANTHER" id="PTHR33571:SF12">
    <property type="entry name" value="BSL3053 PROTEIN"/>
    <property type="match status" value="1"/>
</dbReference>
<name>A0A4P6YE64_9FLAO</name>
<accession>A0A4P6YE64</accession>
<keyword evidence="4" id="KW-0479">Metal-binding</keyword>
<keyword evidence="6" id="KW-0067">ATP-binding</keyword>
<evidence type="ECO:0000256" key="6">
    <source>
        <dbReference type="ARBA" id="ARBA00022840"/>
    </source>
</evidence>
<evidence type="ECO:0000259" key="8">
    <source>
        <dbReference type="Pfam" id="PF18765"/>
    </source>
</evidence>
<comment type="cofactor">
    <cofactor evidence="1">
        <name>Mg(2+)</name>
        <dbReference type="ChEBI" id="CHEBI:18420"/>
    </cofactor>
</comment>
<sequence>MEKQIETKLPQIKNVFTKYGAERVFLFGSAATNKFNENSDVDFLYSFSEDLDYETYANNYFSLLEELQALLKTQVDLVAEKTLRNPYLIESINESKIQLL</sequence>
<keyword evidence="5" id="KW-0547">Nucleotide-binding</keyword>
<keyword evidence="10" id="KW-1185">Reference proteome</keyword>
<feature type="domain" description="Polymerase beta nucleotidyltransferase" evidence="8">
    <location>
        <begin position="11"/>
        <end position="98"/>
    </location>
</feature>
<dbReference type="OrthoDB" id="9793933at2"/>
<evidence type="ECO:0000256" key="3">
    <source>
        <dbReference type="ARBA" id="ARBA00022695"/>
    </source>
</evidence>